<evidence type="ECO:0000256" key="3">
    <source>
        <dbReference type="ARBA" id="ARBA00022640"/>
    </source>
</evidence>
<dbReference type="PANTHER" id="PTHR33415:SF23">
    <property type="entry name" value="OS09G0112400 PROTEIN"/>
    <property type="match status" value="1"/>
</dbReference>
<dbReference type="InterPro" id="IPR044673">
    <property type="entry name" value="DCL-like"/>
</dbReference>
<protein>
    <recommendedName>
        <fullName evidence="7">DCL protein</fullName>
    </recommendedName>
</protein>
<keyword evidence="4" id="KW-0809">Transit peptide</keyword>
<sequence length="178" mass="19852">MALAAALARVATRLLHGPLPAAAPAAAAVPVFSYRSRLLCGLPATDDPVDPSGDGEAEQWKEAEAAIRRDIEPVVKLVRDILHSRRYGNGGFLSPDDEKVIVEKLLSHHPRAEDKIGCGLDAIMVDRHPEFKQSRCLFIVRTNGDLEDFSYRKCLKAYIEEKYPSHADRFLRKHLVKK</sequence>
<keyword evidence="3" id="KW-0934">Plastid</keyword>
<reference evidence="5 6" key="1">
    <citation type="submission" date="2024-02" db="EMBL/GenBank/DDBJ databases">
        <title>High-quality chromosome-scale genome assembly of Pensacola bahiagrass (Paspalum notatum Flugge var. saurae).</title>
        <authorList>
            <person name="Vega J.M."/>
            <person name="Podio M."/>
            <person name="Orjuela J."/>
            <person name="Siena L.A."/>
            <person name="Pessino S.C."/>
            <person name="Combes M.C."/>
            <person name="Mariac C."/>
            <person name="Albertini E."/>
            <person name="Pupilli F."/>
            <person name="Ortiz J.P.A."/>
            <person name="Leblanc O."/>
        </authorList>
    </citation>
    <scope>NUCLEOTIDE SEQUENCE [LARGE SCALE GENOMIC DNA]</scope>
    <source>
        <strain evidence="5">R1</strain>
        <tissue evidence="5">Leaf</tissue>
    </source>
</reference>
<evidence type="ECO:0000256" key="2">
    <source>
        <dbReference type="ARBA" id="ARBA00022528"/>
    </source>
</evidence>
<name>A0AAQ3U284_PASNO</name>
<dbReference type="AlphaFoldDB" id="A0AAQ3U284"/>
<dbReference type="GO" id="GO:1901259">
    <property type="term" value="P:chloroplast rRNA processing"/>
    <property type="evidence" value="ECO:0007669"/>
    <property type="project" value="UniProtKB-ARBA"/>
</dbReference>
<accession>A0AAQ3U284</accession>
<dbReference type="GO" id="GO:0009658">
    <property type="term" value="P:chloroplast organization"/>
    <property type="evidence" value="ECO:0007669"/>
    <property type="project" value="TreeGrafter"/>
</dbReference>
<dbReference type="Pfam" id="PF11523">
    <property type="entry name" value="DUF3223"/>
    <property type="match status" value="1"/>
</dbReference>
<evidence type="ECO:0000256" key="1">
    <source>
        <dbReference type="ARBA" id="ARBA00004229"/>
    </source>
</evidence>
<organism evidence="5 6">
    <name type="scientific">Paspalum notatum var. saurae</name>
    <dbReference type="NCBI Taxonomy" id="547442"/>
    <lineage>
        <taxon>Eukaryota</taxon>
        <taxon>Viridiplantae</taxon>
        <taxon>Streptophyta</taxon>
        <taxon>Embryophyta</taxon>
        <taxon>Tracheophyta</taxon>
        <taxon>Spermatophyta</taxon>
        <taxon>Magnoliopsida</taxon>
        <taxon>Liliopsida</taxon>
        <taxon>Poales</taxon>
        <taxon>Poaceae</taxon>
        <taxon>PACMAD clade</taxon>
        <taxon>Panicoideae</taxon>
        <taxon>Andropogonodae</taxon>
        <taxon>Paspaleae</taxon>
        <taxon>Paspalinae</taxon>
        <taxon>Paspalum</taxon>
    </lineage>
</organism>
<evidence type="ECO:0000256" key="4">
    <source>
        <dbReference type="ARBA" id="ARBA00022946"/>
    </source>
</evidence>
<gene>
    <name evidence="5" type="ORF">U9M48_029044</name>
</gene>
<evidence type="ECO:0008006" key="7">
    <source>
        <dbReference type="Google" id="ProtNLM"/>
    </source>
</evidence>
<evidence type="ECO:0000313" key="5">
    <source>
        <dbReference type="EMBL" id="WVZ81695.1"/>
    </source>
</evidence>
<dbReference type="Gene3D" id="3.10.450.40">
    <property type="match status" value="1"/>
</dbReference>
<dbReference type="EMBL" id="CP144750">
    <property type="protein sequence ID" value="WVZ81695.1"/>
    <property type="molecule type" value="Genomic_DNA"/>
</dbReference>
<evidence type="ECO:0000313" key="6">
    <source>
        <dbReference type="Proteomes" id="UP001341281"/>
    </source>
</evidence>
<proteinExistence type="predicted"/>
<keyword evidence="6" id="KW-1185">Reference proteome</keyword>
<dbReference type="PANTHER" id="PTHR33415">
    <property type="entry name" value="PROTEIN EMBRYO DEFECTIVE 514"/>
    <property type="match status" value="1"/>
</dbReference>
<comment type="subcellular location">
    <subcellularLocation>
        <location evidence="1">Plastid</location>
        <location evidence="1">Chloroplast</location>
    </subcellularLocation>
</comment>
<dbReference type="GO" id="GO:0009507">
    <property type="term" value="C:chloroplast"/>
    <property type="evidence" value="ECO:0007669"/>
    <property type="project" value="UniProtKB-SubCell"/>
</dbReference>
<dbReference type="Proteomes" id="UP001341281">
    <property type="component" value="Chromosome 06"/>
</dbReference>
<dbReference type="FunFam" id="3.10.450.40:FF:000008">
    <property type="entry name" value="Protein DCL, chloroplastic"/>
    <property type="match status" value="1"/>
</dbReference>
<keyword evidence="2" id="KW-0150">Chloroplast</keyword>